<dbReference type="Pfam" id="PF00326">
    <property type="entry name" value="Peptidase_S9"/>
    <property type="match status" value="1"/>
</dbReference>
<dbReference type="InterPro" id="IPR029058">
    <property type="entry name" value="AB_hydrolase_fold"/>
</dbReference>
<dbReference type="EMBL" id="JBAWKC010000006">
    <property type="protein sequence ID" value="MFH6770162.1"/>
    <property type="molecule type" value="Genomic_DNA"/>
</dbReference>
<dbReference type="Gene3D" id="2.120.10.30">
    <property type="entry name" value="TolB, C-terminal domain"/>
    <property type="match status" value="2"/>
</dbReference>
<keyword evidence="1 4" id="KW-0378">Hydrolase</keyword>
<proteinExistence type="predicted"/>
<dbReference type="PANTHER" id="PTHR42776">
    <property type="entry name" value="SERINE PEPTIDASE S9 FAMILY MEMBER"/>
    <property type="match status" value="1"/>
</dbReference>
<sequence length="663" mass="74508">MKNLKLSLLLIFFTLIISLLPNFNQILAQSSNLTLEHLDTLVGLSDPKISPDGLKIILINKKADFEKNKYVNSLWLVNKDTKEARPLTNDRPGITSPEWTPDGQYITFIDVGNNKKRQIFKLPVQGGEAEQITSSKMGVNTYKWSPDGQFLAYVEKDSIEEKKGIVKHNKSFEVSYDWYLANEAAVASHIWISTGEGKNAYKLTKEDEKQNSISGDFNWSFDSKKIVYAVNPRPHTSEFLNRSLQLIDLDTKQITILDKGSRVPRNPSFSKDGSIILYNKSTGIEPFFNPDGIFSVDQSGVKSEDVILNIDRNFSALNWFSDGSFLVGAPDKTMISLWRGQLDGTYEILNTNEINPSLGSIDVGKSDEVVFIGSKSSKAPELYYMKDYHSNPEKLSAFNDAISELNLGKVGPINWTTEDGFYADGVITYPPDFSESKKYPLVLYIHGGPMGSSIENFDFFAQAMAAKGWIVFEPNYRGSNNLGKTYQSAVINDAGEGPGKDVMAGIEAVKALGYIDESKIAVSGWSYGGFMTVWLTSHYQIWKAAVAGAAVTDWFDWYNLADMNIWSGYGLGGSPWLNENAENYRRQSPITYAHQIKTPTLILSNTLDQRVTVTQSFKLFHNLKDNGVETKFIAYPIPGHFPQDPVHRKDVYKRWISWIEDHF</sequence>
<protein>
    <submittedName>
        <fullName evidence="4">S9 family peptidase</fullName>
        <ecNumber evidence="4">3.4.-.-</ecNumber>
    </submittedName>
</protein>
<dbReference type="InterPro" id="IPR011042">
    <property type="entry name" value="6-blade_b-propeller_TolB-like"/>
</dbReference>
<dbReference type="Gene3D" id="3.40.50.1820">
    <property type="entry name" value="alpha/beta hydrolase"/>
    <property type="match status" value="1"/>
</dbReference>
<accession>A0ABW7MWU9</accession>
<evidence type="ECO:0000313" key="4">
    <source>
        <dbReference type="EMBL" id="MFH6770162.1"/>
    </source>
</evidence>
<dbReference type="Pfam" id="PF00930">
    <property type="entry name" value="DPPIV_N"/>
    <property type="match status" value="1"/>
</dbReference>
<dbReference type="EC" id="3.4.-.-" evidence="4"/>
<evidence type="ECO:0000259" key="2">
    <source>
        <dbReference type="Pfam" id="PF00326"/>
    </source>
</evidence>
<dbReference type="GO" id="GO:0016787">
    <property type="term" value="F:hydrolase activity"/>
    <property type="evidence" value="ECO:0007669"/>
    <property type="project" value="UniProtKB-KW"/>
</dbReference>
<evidence type="ECO:0000259" key="3">
    <source>
        <dbReference type="Pfam" id="PF00930"/>
    </source>
</evidence>
<evidence type="ECO:0000256" key="1">
    <source>
        <dbReference type="ARBA" id="ARBA00022801"/>
    </source>
</evidence>
<feature type="domain" description="Peptidase S9 prolyl oligopeptidase catalytic" evidence="2">
    <location>
        <begin position="457"/>
        <end position="663"/>
    </location>
</feature>
<organism evidence="4 5">
    <name type="scientific">Gaetbulibacter aquiaggeris</name>
    <dbReference type="NCBI Taxonomy" id="1735373"/>
    <lineage>
        <taxon>Bacteria</taxon>
        <taxon>Pseudomonadati</taxon>
        <taxon>Bacteroidota</taxon>
        <taxon>Flavobacteriia</taxon>
        <taxon>Flavobacteriales</taxon>
        <taxon>Flavobacteriaceae</taxon>
        <taxon>Gaetbulibacter</taxon>
    </lineage>
</organism>
<keyword evidence="5" id="KW-1185">Reference proteome</keyword>
<name>A0ABW7MWU9_9FLAO</name>
<dbReference type="InterPro" id="IPR001375">
    <property type="entry name" value="Peptidase_S9_cat"/>
</dbReference>
<dbReference type="Proteomes" id="UP001610104">
    <property type="component" value="Unassembled WGS sequence"/>
</dbReference>
<gene>
    <name evidence="4" type="ORF">V8G56_15530</name>
</gene>
<reference evidence="4 5" key="1">
    <citation type="submission" date="2024-02" db="EMBL/GenBank/DDBJ databases">
        <title>A Gaetbulibacter species isolated from tidal flats and genomic insights of their niches.</title>
        <authorList>
            <person name="Ye Y."/>
        </authorList>
    </citation>
    <scope>NUCLEOTIDE SEQUENCE [LARGE SCALE GENOMIC DNA]</scope>
    <source>
        <strain evidence="4 5">KEM-8</strain>
    </source>
</reference>
<dbReference type="InterPro" id="IPR002469">
    <property type="entry name" value="Peptidase_S9B_N"/>
</dbReference>
<evidence type="ECO:0000313" key="5">
    <source>
        <dbReference type="Proteomes" id="UP001610104"/>
    </source>
</evidence>
<dbReference type="SUPFAM" id="SSF82171">
    <property type="entry name" value="DPP6 N-terminal domain-like"/>
    <property type="match status" value="1"/>
</dbReference>
<feature type="domain" description="Dipeptidylpeptidase IV N-terminal" evidence="3">
    <location>
        <begin position="50"/>
        <end position="158"/>
    </location>
</feature>
<dbReference type="SUPFAM" id="SSF53474">
    <property type="entry name" value="alpha/beta-Hydrolases"/>
    <property type="match status" value="1"/>
</dbReference>
<dbReference type="RefSeq" id="WP_395439380.1">
    <property type="nucleotide sequence ID" value="NZ_JBAWKC010000006.1"/>
</dbReference>
<dbReference type="PANTHER" id="PTHR42776:SF27">
    <property type="entry name" value="DIPEPTIDYL PEPTIDASE FAMILY MEMBER 6"/>
    <property type="match status" value="1"/>
</dbReference>
<comment type="caution">
    <text evidence="4">The sequence shown here is derived from an EMBL/GenBank/DDBJ whole genome shotgun (WGS) entry which is preliminary data.</text>
</comment>